<keyword evidence="3" id="KW-1185">Reference proteome</keyword>
<dbReference type="Proteomes" id="UP000292082">
    <property type="component" value="Unassembled WGS sequence"/>
</dbReference>
<feature type="region of interest" description="Disordered" evidence="1">
    <location>
        <begin position="43"/>
        <end position="75"/>
    </location>
</feature>
<reference evidence="2 3" key="1">
    <citation type="submission" date="2019-01" db="EMBL/GenBank/DDBJ databases">
        <title>Draft genome sequences of three monokaryotic isolates of the white-rot basidiomycete fungus Dichomitus squalens.</title>
        <authorList>
            <consortium name="DOE Joint Genome Institute"/>
            <person name="Lopez S.C."/>
            <person name="Andreopoulos B."/>
            <person name="Pangilinan J."/>
            <person name="Lipzen A."/>
            <person name="Riley R."/>
            <person name="Ahrendt S."/>
            <person name="Ng V."/>
            <person name="Barry K."/>
            <person name="Daum C."/>
            <person name="Grigoriev I.V."/>
            <person name="Hilden K.S."/>
            <person name="Makela M.R."/>
            <person name="de Vries R.P."/>
        </authorList>
    </citation>
    <scope>NUCLEOTIDE SEQUENCE [LARGE SCALE GENOMIC DNA]</scope>
    <source>
        <strain evidence="2 3">CBS 464.89</strain>
    </source>
</reference>
<evidence type="ECO:0000256" key="1">
    <source>
        <dbReference type="SAM" id="MobiDB-lite"/>
    </source>
</evidence>
<protein>
    <submittedName>
        <fullName evidence="2">Uncharacterized protein</fullName>
    </submittedName>
</protein>
<feature type="compositionally biased region" description="Polar residues" evidence="1">
    <location>
        <begin position="54"/>
        <end position="69"/>
    </location>
</feature>
<evidence type="ECO:0000313" key="3">
    <source>
        <dbReference type="Proteomes" id="UP000292082"/>
    </source>
</evidence>
<evidence type="ECO:0000313" key="2">
    <source>
        <dbReference type="EMBL" id="TBU62580.1"/>
    </source>
</evidence>
<gene>
    <name evidence="2" type="ORF">BD310DRAFT_58477</name>
</gene>
<sequence length="150" mass="16286">MGQSEKSVVPALCDTPALRTRTSLSKLNAALLGLSPNGCSSMNPTPWYRPRYSDGSSPPTSLKKSGSSKRTVGVGHVRVRGNGTRNLNRRLRGTETETPAILTSDAAILSRTDPSECRSSAFRLHLRPWSKRTCGHVQIRLASPLLPFLC</sequence>
<dbReference type="EMBL" id="ML145093">
    <property type="protein sequence ID" value="TBU62580.1"/>
    <property type="molecule type" value="Genomic_DNA"/>
</dbReference>
<proteinExistence type="predicted"/>
<dbReference type="AlphaFoldDB" id="A0A4Q9Q627"/>
<organism evidence="2 3">
    <name type="scientific">Dichomitus squalens</name>
    <dbReference type="NCBI Taxonomy" id="114155"/>
    <lineage>
        <taxon>Eukaryota</taxon>
        <taxon>Fungi</taxon>
        <taxon>Dikarya</taxon>
        <taxon>Basidiomycota</taxon>
        <taxon>Agaricomycotina</taxon>
        <taxon>Agaricomycetes</taxon>
        <taxon>Polyporales</taxon>
        <taxon>Polyporaceae</taxon>
        <taxon>Dichomitus</taxon>
    </lineage>
</organism>
<name>A0A4Q9Q627_9APHY</name>
<accession>A0A4Q9Q627</accession>